<comment type="similarity">
    <text evidence="1">Belongs to the DprA/Smf family.</text>
</comment>
<accession>A0A9W6EWE8</accession>
<dbReference type="GO" id="GO:0009294">
    <property type="term" value="P:DNA-mediated transformation"/>
    <property type="evidence" value="ECO:0007669"/>
    <property type="project" value="InterPro"/>
</dbReference>
<name>A0A9W6EWE8_9FLAO</name>
<dbReference type="PANTHER" id="PTHR43022">
    <property type="entry name" value="PROTEIN SMF"/>
    <property type="match status" value="1"/>
</dbReference>
<organism evidence="4 5">
    <name type="scientific">Neptunitalea chrysea</name>
    <dbReference type="NCBI Taxonomy" id="1647581"/>
    <lineage>
        <taxon>Bacteria</taxon>
        <taxon>Pseudomonadati</taxon>
        <taxon>Bacteroidota</taxon>
        <taxon>Flavobacteriia</taxon>
        <taxon>Flavobacteriales</taxon>
        <taxon>Flavobacteriaceae</taxon>
        <taxon>Neptunitalea</taxon>
    </lineage>
</organism>
<dbReference type="InterPro" id="IPR036388">
    <property type="entry name" value="WH-like_DNA-bd_sf"/>
</dbReference>
<evidence type="ECO:0000256" key="1">
    <source>
        <dbReference type="ARBA" id="ARBA00006525"/>
    </source>
</evidence>
<dbReference type="SUPFAM" id="SSF102405">
    <property type="entry name" value="MCP/YpsA-like"/>
    <property type="match status" value="1"/>
</dbReference>
<dbReference type="Gene3D" id="1.10.10.10">
    <property type="entry name" value="Winged helix-like DNA-binding domain superfamily/Winged helix DNA-binding domain"/>
    <property type="match status" value="1"/>
</dbReference>
<dbReference type="PANTHER" id="PTHR43022:SF1">
    <property type="entry name" value="PROTEIN SMF"/>
    <property type="match status" value="1"/>
</dbReference>
<dbReference type="InterPro" id="IPR003488">
    <property type="entry name" value="DprA"/>
</dbReference>
<feature type="domain" description="Smf/DprA SLOG" evidence="2">
    <location>
        <begin position="82"/>
        <end position="289"/>
    </location>
</feature>
<protein>
    <submittedName>
        <fullName evidence="4">DNA processing protein DprA</fullName>
    </submittedName>
</protein>
<comment type="caution">
    <text evidence="4">The sequence shown here is derived from an EMBL/GenBank/DDBJ whole genome shotgun (WGS) entry which is preliminary data.</text>
</comment>
<dbReference type="Gene3D" id="3.40.50.450">
    <property type="match status" value="1"/>
</dbReference>
<dbReference type="InterPro" id="IPR041614">
    <property type="entry name" value="DprA_WH"/>
</dbReference>
<proteinExistence type="inferred from homology"/>
<sequence length="367" mass="40581">MSEEDLLWFLALKSVPKVGDINAKKLINHCGSAKNVFTEKKHHLAKIDGIGTLMIKNLFEKDYLEEATKELRFIKDNDITATYYNEEAYPDKLKHCIDAPLILFQKGTIDLKEKKVVSIVGTRQVTMYGSSFCEALIEELAVLDVVVVSGFAYGVDICAHKAAVKNGLQTIGCLAHGLNQIYPKVHSKYVASIEANGGFVTDFKSTSTFDRNNFLRRNRIIAGMADATVVIESADRGGSLVTADIAYSYNRDVFAVPGRVGDAYSVGCNALIKQQKAQMLTSAADLIYSLGWSLETETVKPVQKQLFVELHGDEHAIYNFLRDKGKQLMDVIAMECTLPVFKVSATLLNLEMKGLVRPLPGKLFEAV</sequence>
<evidence type="ECO:0000313" key="5">
    <source>
        <dbReference type="Proteomes" id="UP001143545"/>
    </source>
</evidence>
<dbReference type="InterPro" id="IPR010994">
    <property type="entry name" value="RuvA_2-like"/>
</dbReference>
<dbReference type="AlphaFoldDB" id="A0A9W6EWE8"/>
<dbReference type="EMBL" id="BRVP01000012">
    <property type="protein sequence ID" value="GLB52853.1"/>
    <property type="molecule type" value="Genomic_DNA"/>
</dbReference>
<keyword evidence="5" id="KW-1185">Reference proteome</keyword>
<dbReference type="RefSeq" id="WP_281754409.1">
    <property type="nucleotide sequence ID" value="NZ_BRVP01000012.1"/>
</dbReference>
<dbReference type="SUPFAM" id="SSF47781">
    <property type="entry name" value="RuvA domain 2-like"/>
    <property type="match status" value="1"/>
</dbReference>
<dbReference type="Pfam" id="PF02481">
    <property type="entry name" value="DNA_processg_A"/>
    <property type="match status" value="1"/>
</dbReference>
<feature type="domain" description="DprA winged helix" evidence="3">
    <location>
        <begin position="311"/>
        <end position="362"/>
    </location>
</feature>
<reference evidence="4" key="1">
    <citation type="submission" date="2022-07" db="EMBL/GenBank/DDBJ databases">
        <title>Taxonomy of Novel Oxalotrophic and Methylotrophic Bacteria.</title>
        <authorList>
            <person name="Sahin N."/>
            <person name="Tani A."/>
        </authorList>
    </citation>
    <scope>NUCLEOTIDE SEQUENCE</scope>
    <source>
        <strain evidence="4">AM327</strain>
    </source>
</reference>
<dbReference type="NCBIfam" id="TIGR00732">
    <property type="entry name" value="dprA"/>
    <property type="match status" value="1"/>
</dbReference>
<dbReference type="Proteomes" id="UP001143545">
    <property type="component" value="Unassembled WGS sequence"/>
</dbReference>
<evidence type="ECO:0000313" key="4">
    <source>
        <dbReference type="EMBL" id="GLB52853.1"/>
    </source>
</evidence>
<evidence type="ECO:0000259" key="2">
    <source>
        <dbReference type="Pfam" id="PF02481"/>
    </source>
</evidence>
<evidence type="ECO:0000259" key="3">
    <source>
        <dbReference type="Pfam" id="PF17782"/>
    </source>
</evidence>
<dbReference type="Pfam" id="PF17782">
    <property type="entry name" value="WHD_DprA"/>
    <property type="match status" value="1"/>
</dbReference>
<gene>
    <name evidence="4" type="primary">smf</name>
    <name evidence="4" type="ORF">NBRC110019_18930</name>
</gene>
<dbReference type="InterPro" id="IPR057666">
    <property type="entry name" value="DrpA_SLOG"/>
</dbReference>